<dbReference type="InterPro" id="IPR023213">
    <property type="entry name" value="CAT-like_dom_sf"/>
</dbReference>
<dbReference type="EMBL" id="JAAGMN010002206">
    <property type="protein sequence ID" value="NEE09032.1"/>
    <property type="molecule type" value="Genomic_DNA"/>
</dbReference>
<evidence type="ECO:0000313" key="1">
    <source>
        <dbReference type="EMBL" id="NEE09032.1"/>
    </source>
</evidence>
<dbReference type="AlphaFoldDB" id="A0A6G3WUC4"/>
<reference evidence="1" key="1">
    <citation type="submission" date="2020-01" db="EMBL/GenBank/DDBJ databases">
        <title>Insect and environment-associated Actinomycetes.</title>
        <authorList>
            <person name="Currrie C."/>
            <person name="Chevrette M."/>
            <person name="Carlson C."/>
            <person name="Stubbendieck R."/>
            <person name="Wendt-Pienkowski E."/>
        </authorList>
    </citation>
    <scope>NUCLEOTIDE SEQUENCE</scope>
    <source>
        <strain evidence="1">SID7499</strain>
    </source>
</reference>
<feature type="non-terminal residue" evidence="1">
    <location>
        <position position="68"/>
    </location>
</feature>
<gene>
    <name evidence="1" type="ORF">G3M58_21565</name>
</gene>
<proteinExistence type="predicted"/>
<sequence>ARTRGAAPDWQPPAVQYPDYTLWQREALGDDRDPDSAMARQLAFWRAELAGLPEETALPTDRPRPAEA</sequence>
<feature type="non-terminal residue" evidence="1">
    <location>
        <position position="1"/>
    </location>
</feature>
<evidence type="ECO:0008006" key="2">
    <source>
        <dbReference type="Google" id="ProtNLM"/>
    </source>
</evidence>
<comment type="caution">
    <text evidence="1">The sequence shown here is derived from an EMBL/GenBank/DDBJ whole genome shotgun (WGS) entry which is preliminary data.</text>
</comment>
<protein>
    <recommendedName>
        <fullName evidence="2">Condensation domain-containing protein</fullName>
    </recommendedName>
</protein>
<organism evidence="1">
    <name type="scientific">Streptomyces sp. SID7499</name>
    <dbReference type="NCBI Taxonomy" id="2706086"/>
    <lineage>
        <taxon>Bacteria</taxon>
        <taxon>Bacillati</taxon>
        <taxon>Actinomycetota</taxon>
        <taxon>Actinomycetes</taxon>
        <taxon>Kitasatosporales</taxon>
        <taxon>Streptomycetaceae</taxon>
        <taxon>Streptomyces</taxon>
    </lineage>
</organism>
<dbReference type="Gene3D" id="3.30.559.10">
    <property type="entry name" value="Chloramphenicol acetyltransferase-like domain"/>
    <property type="match status" value="1"/>
</dbReference>
<name>A0A6G3WUC4_9ACTN</name>
<accession>A0A6G3WUC4</accession>